<evidence type="ECO:0000313" key="3">
    <source>
        <dbReference type="Proteomes" id="UP001165565"/>
    </source>
</evidence>
<feature type="transmembrane region" description="Helical" evidence="1">
    <location>
        <begin position="161"/>
        <end position="185"/>
    </location>
</feature>
<keyword evidence="1" id="KW-0472">Membrane</keyword>
<comment type="caution">
    <text evidence="2">The sequence shown here is derived from an EMBL/GenBank/DDBJ whole genome shotgun (WGS) entry which is preliminary data.</text>
</comment>
<reference evidence="2" key="1">
    <citation type="submission" date="2022-06" db="EMBL/GenBank/DDBJ databases">
        <title>Sphingomonas sp. nov. isolated from rhizosphere soil of tomato.</title>
        <authorList>
            <person name="Dong H."/>
            <person name="Gao R."/>
        </authorList>
    </citation>
    <scope>NUCLEOTIDE SEQUENCE</scope>
    <source>
        <strain evidence="2">MMSM24</strain>
    </source>
</reference>
<evidence type="ECO:0000313" key="2">
    <source>
        <dbReference type="EMBL" id="MCW6537238.1"/>
    </source>
</evidence>
<feature type="transmembrane region" description="Helical" evidence="1">
    <location>
        <begin position="221"/>
        <end position="241"/>
    </location>
</feature>
<dbReference type="AlphaFoldDB" id="A0AA41ZK19"/>
<dbReference type="Proteomes" id="UP001165565">
    <property type="component" value="Unassembled WGS sequence"/>
</dbReference>
<keyword evidence="1" id="KW-1133">Transmembrane helix</keyword>
<dbReference type="InterPro" id="IPR004513">
    <property type="entry name" value="FtsX"/>
</dbReference>
<accession>A0AA41ZK19</accession>
<keyword evidence="1" id="KW-0812">Transmembrane</keyword>
<sequence>MAASTARLLDNARDGRAMSYVIAIMLFLTVLSAAMGLATRNAAGALERAIAGRLTVQLTSGAPDARAALAARLAARLRATPGVTRVAPVSRAALADLLRPWLGAEANDADLPLPAMIDVDLADTAPATLARVTAAVRGVAPAARIDAHASWMASVAGMLSFATWLGLGLVALMATATATVVVVAARAGLDAHRATIEVMHMLGATDVQIARLFQRRIARDALVGGVAGGAAALATVALIGARASGLGSELLGGAGLGAGAWLMLALLPLVFALLAMLAARIAVTRALGRIL</sequence>
<feature type="transmembrane region" description="Helical" evidence="1">
    <location>
        <begin position="20"/>
        <end position="38"/>
    </location>
</feature>
<proteinExistence type="predicted"/>
<feature type="transmembrane region" description="Helical" evidence="1">
    <location>
        <begin position="261"/>
        <end position="283"/>
    </location>
</feature>
<dbReference type="PANTHER" id="PTHR47755:SF1">
    <property type="entry name" value="CELL DIVISION PROTEIN FTSX"/>
    <property type="match status" value="1"/>
</dbReference>
<protein>
    <submittedName>
        <fullName evidence="2">Permease</fullName>
    </submittedName>
</protein>
<dbReference type="PANTHER" id="PTHR47755">
    <property type="entry name" value="CELL DIVISION PROTEIN FTSX"/>
    <property type="match status" value="1"/>
</dbReference>
<dbReference type="EMBL" id="JANFAV010000020">
    <property type="protein sequence ID" value="MCW6537238.1"/>
    <property type="molecule type" value="Genomic_DNA"/>
</dbReference>
<gene>
    <name evidence="2" type="ORF">NEE01_20870</name>
</gene>
<dbReference type="GO" id="GO:0051301">
    <property type="term" value="P:cell division"/>
    <property type="evidence" value="ECO:0007669"/>
    <property type="project" value="InterPro"/>
</dbReference>
<evidence type="ECO:0000256" key="1">
    <source>
        <dbReference type="SAM" id="Phobius"/>
    </source>
</evidence>
<dbReference type="GO" id="GO:0032153">
    <property type="term" value="C:cell division site"/>
    <property type="evidence" value="ECO:0007669"/>
    <property type="project" value="TreeGrafter"/>
</dbReference>
<keyword evidence="3" id="KW-1185">Reference proteome</keyword>
<dbReference type="GO" id="GO:0016020">
    <property type="term" value="C:membrane"/>
    <property type="evidence" value="ECO:0007669"/>
    <property type="project" value="InterPro"/>
</dbReference>
<dbReference type="RefSeq" id="WP_265271157.1">
    <property type="nucleotide sequence ID" value="NZ_JANFAU010000007.1"/>
</dbReference>
<name>A0AA41ZK19_9SPHN</name>
<organism evidence="2 3">
    <name type="scientific">Sphingomonas lycopersici</name>
    <dbReference type="NCBI Taxonomy" id="2951807"/>
    <lineage>
        <taxon>Bacteria</taxon>
        <taxon>Pseudomonadati</taxon>
        <taxon>Pseudomonadota</taxon>
        <taxon>Alphaproteobacteria</taxon>
        <taxon>Sphingomonadales</taxon>
        <taxon>Sphingomonadaceae</taxon>
        <taxon>Sphingomonas</taxon>
    </lineage>
</organism>